<dbReference type="OrthoDB" id="9803986at2"/>
<dbReference type="PANTHER" id="PTHR36931">
    <property type="entry name" value="UPF0153 PROTEIN YEIW"/>
    <property type="match status" value="1"/>
</dbReference>
<protein>
    <submittedName>
        <fullName evidence="1">YkgJ family cysteine cluster protein</fullName>
    </submittedName>
</protein>
<dbReference type="AlphaFoldDB" id="A0A370UD87"/>
<organism evidence="1 2">
    <name type="scientific">Marinomonas piezotolerans</name>
    <dbReference type="NCBI Taxonomy" id="2213058"/>
    <lineage>
        <taxon>Bacteria</taxon>
        <taxon>Pseudomonadati</taxon>
        <taxon>Pseudomonadota</taxon>
        <taxon>Gammaproteobacteria</taxon>
        <taxon>Oceanospirillales</taxon>
        <taxon>Oceanospirillaceae</taxon>
        <taxon>Marinomonas</taxon>
    </lineage>
</organism>
<reference evidence="1 2" key="1">
    <citation type="submission" date="2018-06" db="EMBL/GenBank/DDBJ databases">
        <title>Marinomonas sp. YLB-05 draft genome sequence.</title>
        <authorList>
            <person name="Yu L."/>
            <person name="Tang X."/>
        </authorList>
    </citation>
    <scope>NUCLEOTIDE SEQUENCE [LARGE SCALE GENOMIC DNA]</scope>
    <source>
        <strain evidence="1 2">YLB-05</strain>
    </source>
</reference>
<dbReference type="PANTHER" id="PTHR36931:SF1">
    <property type="entry name" value="UPF0153 PROTEIN YEIW"/>
    <property type="match status" value="1"/>
</dbReference>
<sequence length="92" mass="10035">MNCRPFCGACCIAPSITSSIPGMPDGKPAGVPCIHLDAEFRCALFGDPSRPEVCAKFDAEEYVCGEDREQALHIISDMEDMTTPIINTKELR</sequence>
<comment type="caution">
    <text evidence="1">The sequence shown here is derived from an EMBL/GenBank/DDBJ whole genome shotgun (WGS) entry which is preliminary data.</text>
</comment>
<dbReference type="InterPro" id="IPR005358">
    <property type="entry name" value="Puta_zinc/iron-chelating_dom"/>
</dbReference>
<accession>A0A370UD87</accession>
<evidence type="ECO:0000313" key="1">
    <source>
        <dbReference type="EMBL" id="RDL45757.1"/>
    </source>
</evidence>
<dbReference type="Pfam" id="PF03692">
    <property type="entry name" value="CxxCxxCC"/>
    <property type="match status" value="1"/>
</dbReference>
<proteinExistence type="predicted"/>
<dbReference type="EMBL" id="QKRA01000001">
    <property type="protein sequence ID" value="RDL45757.1"/>
    <property type="molecule type" value="Genomic_DNA"/>
</dbReference>
<name>A0A370UD87_9GAMM</name>
<evidence type="ECO:0000313" key="2">
    <source>
        <dbReference type="Proteomes" id="UP000254326"/>
    </source>
</evidence>
<keyword evidence="2" id="KW-1185">Reference proteome</keyword>
<dbReference type="Proteomes" id="UP000254326">
    <property type="component" value="Unassembled WGS sequence"/>
</dbReference>
<gene>
    <name evidence="1" type="ORF">DN730_01535</name>
</gene>
<dbReference type="InterPro" id="IPR052572">
    <property type="entry name" value="UPF0153_domain"/>
</dbReference>
<dbReference type="RefSeq" id="WP_115466345.1">
    <property type="nucleotide sequence ID" value="NZ_QKRA01000001.1"/>
</dbReference>